<evidence type="ECO:0000313" key="2">
    <source>
        <dbReference type="EMBL" id="OCF53150.1"/>
    </source>
</evidence>
<evidence type="ECO:0000313" key="4">
    <source>
        <dbReference type="Proteomes" id="UP000094020"/>
    </source>
</evidence>
<dbReference type="EMBL" id="CP144519">
    <property type="protein sequence ID" value="WWC66968.1"/>
    <property type="molecule type" value="Genomic_DNA"/>
</dbReference>
<dbReference type="RefSeq" id="XP_019014369.1">
    <property type="nucleotide sequence ID" value="XM_019152231.1"/>
</dbReference>
<reference evidence="3" key="4">
    <citation type="submission" date="2024-02" db="EMBL/GenBank/DDBJ databases">
        <title>Comparative genomics of Cryptococcus and Kwoniella reveals pathogenesis evolution and contrasting modes of karyotype evolution via chromosome fusion or intercentromeric recombination.</title>
        <authorList>
            <person name="Coelho M.A."/>
            <person name="David-Palma M."/>
            <person name="Shea T."/>
            <person name="Bowers K."/>
            <person name="McGinley-Smith S."/>
            <person name="Mohammad A.W."/>
            <person name="Gnirke A."/>
            <person name="Yurkov A.M."/>
            <person name="Nowrousian M."/>
            <person name="Sun S."/>
            <person name="Cuomo C.A."/>
            <person name="Heitman J."/>
        </authorList>
    </citation>
    <scope>NUCLEOTIDE SEQUENCE</scope>
    <source>
        <strain evidence="3">CBS 10737</strain>
    </source>
</reference>
<accession>A0A1B9ICS3</accession>
<dbReference type="EMBL" id="KI894007">
    <property type="protein sequence ID" value="OCF53150.1"/>
    <property type="molecule type" value="Genomic_DNA"/>
</dbReference>
<dbReference type="Proteomes" id="UP000094020">
    <property type="component" value="Chromosome 1"/>
</dbReference>
<reference evidence="2" key="3">
    <citation type="submission" date="2016-07" db="EMBL/GenBank/DDBJ databases">
        <title>Evolution of pathogenesis and genome organization in the Tremellales.</title>
        <authorList>
            <person name="Cuomo C."/>
            <person name="Litvintseva A."/>
            <person name="Heitman J."/>
            <person name="Chen Y."/>
            <person name="Sun S."/>
            <person name="Springer D."/>
            <person name="Dromer F."/>
            <person name="Young S."/>
            <person name="Zeng Q."/>
            <person name="Chapman S."/>
            <person name="Gujja S."/>
            <person name="Saif S."/>
            <person name="Birren B."/>
        </authorList>
    </citation>
    <scope>NUCLEOTIDE SEQUENCE</scope>
    <source>
        <strain evidence="2">CBS 10737</strain>
    </source>
</reference>
<feature type="region of interest" description="Disordered" evidence="1">
    <location>
        <begin position="135"/>
        <end position="206"/>
    </location>
</feature>
<name>A0A1B9ICS3_9TREE</name>
<keyword evidence="4" id="KW-1185">Reference proteome</keyword>
<feature type="compositionally biased region" description="Polar residues" evidence="1">
    <location>
        <begin position="143"/>
        <end position="158"/>
    </location>
</feature>
<reference evidence="3" key="2">
    <citation type="submission" date="2013-07" db="EMBL/GenBank/DDBJ databases">
        <authorList>
            <consortium name="The Broad Institute Genome Sequencing Platform"/>
            <person name="Cuomo C."/>
            <person name="Litvintseva A."/>
            <person name="Chen Y."/>
            <person name="Heitman J."/>
            <person name="Sun S."/>
            <person name="Springer D."/>
            <person name="Dromer F."/>
            <person name="Young S.K."/>
            <person name="Zeng Q."/>
            <person name="Gargeya S."/>
            <person name="Fitzgerald M."/>
            <person name="Abouelleil A."/>
            <person name="Alvarado L."/>
            <person name="Berlin A.M."/>
            <person name="Chapman S.B."/>
            <person name="Dewar J."/>
            <person name="Goldberg J."/>
            <person name="Griggs A."/>
            <person name="Gujja S."/>
            <person name="Hansen M."/>
            <person name="Howarth C."/>
            <person name="Imamovic A."/>
            <person name="Larimer J."/>
            <person name="McCowan C."/>
            <person name="Murphy C."/>
            <person name="Pearson M."/>
            <person name="Priest M."/>
            <person name="Roberts A."/>
            <person name="Saif S."/>
            <person name="Shea T."/>
            <person name="Sykes S."/>
            <person name="Wortman J."/>
            <person name="Nusbaum C."/>
            <person name="Birren B."/>
        </authorList>
    </citation>
    <scope>NUCLEOTIDE SEQUENCE</scope>
    <source>
        <strain evidence="3">CBS 10737</strain>
    </source>
</reference>
<proteinExistence type="predicted"/>
<reference evidence="2" key="1">
    <citation type="submission" date="2013-07" db="EMBL/GenBank/DDBJ databases">
        <title>The Genome Sequence of Cryptococcus pinus CBS10737.</title>
        <authorList>
            <consortium name="The Broad Institute Genome Sequencing Platform"/>
            <person name="Cuomo C."/>
            <person name="Litvintseva A."/>
            <person name="Chen Y."/>
            <person name="Heitman J."/>
            <person name="Sun S."/>
            <person name="Springer D."/>
            <person name="Dromer F."/>
            <person name="Young S.K."/>
            <person name="Zeng Q."/>
            <person name="Gargeya S."/>
            <person name="Fitzgerald M."/>
            <person name="Abouelleil A."/>
            <person name="Alvarado L."/>
            <person name="Berlin A.M."/>
            <person name="Chapman S.B."/>
            <person name="Dewar J."/>
            <person name="Goldberg J."/>
            <person name="Griggs A."/>
            <person name="Gujja S."/>
            <person name="Hansen M."/>
            <person name="Howarth C."/>
            <person name="Imamovic A."/>
            <person name="Larimer J."/>
            <person name="McCowan C."/>
            <person name="Murphy C."/>
            <person name="Pearson M."/>
            <person name="Priest M."/>
            <person name="Roberts A."/>
            <person name="Saif S."/>
            <person name="Shea T."/>
            <person name="Sykes S."/>
            <person name="Wortman J."/>
            <person name="Nusbaum C."/>
            <person name="Birren B."/>
        </authorList>
    </citation>
    <scope>NUCLEOTIDE SEQUENCE [LARGE SCALE GENOMIC DNA]</scope>
    <source>
        <strain evidence="2">CBS 10737</strain>
    </source>
</reference>
<dbReference type="KEGG" id="kpin:30168820"/>
<organism evidence="2">
    <name type="scientific">Kwoniella pini CBS 10737</name>
    <dbReference type="NCBI Taxonomy" id="1296096"/>
    <lineage>
        <taxon>Eukaryota</taxon>
        <taxon>Fungi</taxon>
        <taxon>Dikarya</taxon>
        <taxon>Basidiomycota</taxon>
        <taxon>Agaricomycotina</taxon>
        <taxon>Tremellomycetes</taxon>
        <taxon>Tremellales</taxon>
        <taxon>Cryptococcaceae</taxon>
        <taxon>Kwoniella</taxon>
    </lineage>
</organism>
<protein>
    <submittedName>
        <fullName evidence="2">Uncharacterized protein</fullName>
    </submittedName>
</protein>
<sequence length="206" mass="22357">MAIIVNERSCKSTQFPSTPTSISQNPSELSIVARENYSNLRASLVSASRNISHNRGISSLSTISSVNSTSIVTPIEEELTSLQNKSSKATSIFRHNDCSVEQLTPRLCLPFEMTRSPEDLDGPVKGLPRQIDDYEVSGRKRSSTLASGQGQSFASSEIQGYLRKTRSNTIDDVASPSSPTSASRIPSEAESEGTEEKRKVGTLSRD</sequence>
<evidence type="ECO:0000256" key="1">
    <source>
        <dbReference type="SAM" id="MobiDB-lite"/>
    </source>
</evidence>
<gene>
    <name evidence="2" type="ORF">I206_00451</name>
    <name evidence="3" type="ORF">I206_100875</name>
</gene>
<feature type="compositionally biased region" description="Polar residues" evidence="1">
    <location>
        <begin position="167"/>
        <end position="184"/>
    </location>
</feature>
<evidence type="ECO:0000313" key="3">
    <source>
        <dbReference type="EMBL" id="WWC66968.1"/>
    </source>
</evidence>
<feature type="compositionally biased region" description="Basic and acidic residues" evidence="1">
    <location>
        <begin position="194"/>
        <end position="206"/>
    </location>
</feature>
<dbReference type="AlphaFoldDB" id="A0A1B9ICS3"/>
<dbReference type="GeneID" id="30168820"/>